<dbReference type="Pfam" id="PF02518">
    <property type="entry name" value="HATPase_c"/>
    <property type="match status" value="1"/>
</dbReference>
<dbReference type="GO" id="GO:0016020">
    <property type="term" value="C:membrane"/>
    <property type="evidence" value="ECO:0007669"/>
    <property type="project" value="InterPro"/>
</dbReference>
<dbReference type="EMBL" id="FZOR01000001">
    <property type="protein sequence ID" value="SNS17552.1"/>
    <property type="molecule type" value="Genomic_DNA"/>
</dbReference>
<evidence type="ECO:0000256" key="3">
    <source>
        <dbReference type="ARBA" id="ARBA00023012"/>
    </source>
</evidence>
<sequence length="451" mass="46742">MVLPSVADAAVHAAAAGAASGVLALRRRFTLPRRVPADPAEQAAFAALGLIARASPPLRAGLTGEAARAAARELRPLLGAAAVALVAVRPGDAPDGAADGLAGGDPRGGDPQGGGLPGAAPRLLAWEGAGGGAHAAEAVGLALPVLSSGRPRAGTPEPVGCADPRCPVQIALTAPLSVAGRVEGALTAYWPEVTAARIRAVGEAARFVAGQLELAELDTARVRLGEAETRALRAQISPHFVYNSLTTIASFVRTDPARARALLLDFADFARYSFRDGRDFTTLADELRSIDRYLLLERARFGERLRCSVDVAPEVLPVAVPFLALQPLVENAVRHGMAGRRGPFHITIVARDSGAEAAISVEDDGAGMDPDRLQEILSAPLGRPGPTGWGSVPARPRGDGRADPGIGLANVDERLRKVYGDDYGLTVETALGAGTKVRLRVPKCRPGVFPE</sequence>
<dbReference type="EC" id="2.7.13.3" evidence="2"/>
<dbReference type="OrthoDB" id="2514702at2"/>
<dbReference type="Gene3D" id="3.30.565.10">
    <property type="entry name" value="Histidine kinase-like ATPase, C-terminal domain"/>
    <property type="match status" value="1"/>
</dbReference>
<evidence type="ECO:0000256" key="4">
    <source>
        <dbReference type="SAM" id="MobiDB-lite"/>
    </source>
</evidence>
<keyword evidence="6" id="KW-0418">Kinase</keyword>
<proteinExistence type="predicted"/>
<feature type="region of interest" description="Disordered" evidence="4">
    <location>
        <begin position="378"/>
        <end position="406"/>
    </location>
</feature>
<dbReference type="SUPFAM" id="SSF55874">
    <property type="entry name" value="ATPase domain of HSP90 chaperone/DNA topoisomerase II/histidine kinase"/>
    <property type="match status" value="1"/>
</dbReference>
<dbReference type="InterPro" id="IPR036890">
    <property type="entry name" value="HATPase_C_sf"/>
</dbReference>
<organism evidence="6 7">
    <name type="scientific">Actinomadura meyerae</name>
    <dbReference type="NCBI Taxonomy" id="240840"/>
    <lineage>
        <taxon>Bacteria</taxon>
        <taxon>Bacillati</taxon>
        <taxon>Actinomycetota</taxon>
        <taxon>Actinomycetes</taxon>
        <taxon>Streptosporangiales</taxon>
        <taxon>Thermomonosporaceae</taxon>
        <taxon>Actinomadura</taxon>
    </lineage>
</organism>
<comment type="catalytic activity">
    <reaction evidence="1">
        <text>ATP + protein L-histidine = ADP + protein N-phospho-L-histidine.</text>
        <dbReference type="EC" id="2.7.13.3"/>
    </reaction>
</comment>
<gene>
    <name evidence="6" type="ORF">SAMN05443665_1001333</name>
</gene>
<evidence type="ECO:0000256" key="2">
    <source>
        <dbReference type="ARBA" id="ARBA00012438"/>
    </source>
</evidence>
<dbReference type="InterPro" id="IPR004358">
    <property type="entry name" value="Sig_transdc_His_kin-like_C"/>
</dbReference>
<evidence type="ECO:0000256" key="1">
    <source>
        <dbReference type="ARBA" id="ARBA00000085"/>
    </source>
</evidence>
<dbReference type="GO" id="GO:0000155">
    <property type="term" value="F:phosphorelay sensor kinase activity"/>
    <property type="evidence" value="ECO:0007669"/>
    <property type="project" value="InterPro"/>
</dbReference>
<dbReference type="PANTHER" id="PTHR34220:SF7">
    <property type="entry name" value="SENSOR HISTIDINE KINASE YPDA"/>
    <property type="match status" value="1"/>
</dbReference>
<dbReference type="InterPro" id="IPR003594">
    <property type="entry name" value="HATPase_dom"/>
</dbReference>
<dbReference type="PRINTS" id="PR00344">
    <property type="entry name" value="BCTRLSENSOR"/>
</dbReference>
<evidence type="ECO:0000313" key="6">
    <source>
        <dbReference type="EMBL" id="SNS17552.1"/>
    </source>
</evidence>
<dbReference type="RefSeq" id="WP_089324055.1">
    <property type="nucleotide sequence ID" value="NZ_FZOR01000001.1"/>
</dbReference>
<dbReference type="Pfam" id="PF06580">
    <property type="entry name" value="His_kinase"/>
    <property type="match status" value="1"/>
</dbReference>
<dbReference type="InterPro" id="IPR050640">
    <property type="entry name" value="Bact_2-comp_sensor_kinase"/>
</dbReference>
<dbReference type="PANTHER" id="PTHR34220">
    <property type="entry name" value="SENSOR HISTIDINE KINASE YPDA"/>
    <property type="match status" value="1"/>
</dbReference>
<dbReference type="AlphaFoldDB" id="A0A239CCC9"/>
<feature type="compositionally biased region" description="Gly residues" evidence="4">
    <location>
        <begin position="101"/>
        <end position="117"/>
    </location>
</feature>
<dbReference type="Proteomes" id="UP000198318">
    <property type="component" value="Unassembled WGS sequence"/>
</dbReference>
<accession>A0A239CCC9</accession>
<keyword evidence="6" id="KW-0808">Transferase</keyword>
<keyword evidence="3" id="KW-0902">Two-component regulatory system</keyword>
<feature type="domain" description="Histidine kinase/HSP90-like ATPase" evidence="5">
    <location>
        <begin position="316"/>
        <end position="445"/>
    </location>
</feature>
<name>A0A239CCC9_9ACTN</name>
<keyword evidence="7" id="KW-1185">Reference proteome</keyword>
<protein>
    <recommendedName>
        <fullName evidence="2">histidine kinase</fullName>
        <ecNumber evidence="2">2.7.13.3</ecNumber>
    </recommendedName>
</protein>
<dbReference type="InterPro" id="IPR010559">
    <property type="entry name" value="Sig_transdc_His_kin_internal"/>
</dbReference>
<evidence type="ECO:0000313" key="7">
    <source>
        <dbReference type="Proteomes" id="UP000198318"/>
    </source>
</evidence>
<evidence type="ECO:0000259" key="5">
    <source>
        <dbReference type="SMART" id="SM00387"/>
    </source>
</evidence>
<reference evidence="6 7" key="1">
    <citation type="submission" date="2017-06" db="EMBL/GenBank/DDBJ databases">
        <authorList>
            <person name="Kim H.J."/>
            <person name="Triplett B.A."/>
        </authorList>
    </citation>
    <scope>NUCLEOTIDE SEQUENCE [LARGE SCALE GENOMIC DNA]</scope>
    <source>
        <strain evidence="6 7">DSM 44715</strain>
    </source>
</reference>
<feature type="region of interest" description="Disordered" evidence="4">
    <location>
        <begin position="96"/>
        <end position="118"/>
    </location>
</feature>
<dbReference type="SMART" id="SM00387">
    <property type="entry name" value="HATPase_c"/>
    <property type="match status" value="1"/>
</dbReference>